<dbReference type="STRING" id="525904.Tter_1552"/>
<dbReference type="eggNOG" id="COG2141">
    <property type="taxonomic scope" value="Bacteria"/>
</dbReference>
<keyword evidence="2" id="KW-0288">FMN</keyword>
<keyword evidence="1" id="KW-0285">Flavoprotein</keyword>
<evidence type="ECO:0000313" key="7">
    <source>
        <dbReference type="Proteomes" id="UP000000323"/>
    </source>
</evidence>
<evidence type="ECO:0000256" key="2">
    <source>
        <dbReference type="ARBA" id="ARBA00022643"/>
    </source>
</evidence>
<dbReference type="SUPFAM" id="SSF51679">
    <property type="entry name" value="Bacterial luciferase-like"/>
    <property type="match status" value="1"/>
</dbReference>
<dbReference type="PANTHER" id="PTHR42847:SF4">
    <property type="entry name" value="ALKANESULFONATE MONOOXYGENASE-RELATED"/>
    <property type="match status" value="1"/>
</dbReference>
<dbReference type="KEGG" id="ttr:Tter_1552"/>
<evidence type="ECO:0000256" key="3">
    <source>
        <dbReference type="ARBA" id="ARBA00023002"/>
    </source>
</evidence>
<evidence type="ECO:0000256" key="1">
    <source>
        <dbReference type="ARBA" id="ARBA00022630"/>
    </source>
</evidence>
<dbReference type="Proteomes" id="UP000000323">
    <property type="component" value="Chromosome 1"/>
</dbReference>
<feature type="domain" description="Luciferase-like" evidence="5">
    <location>
        <begin position="1"/>
        <end position="243"/>
    </location>
</feature>
<sequence>MRFGVNIPAFDQLSNPKEIARLARMAEDSGWNGFFIWDDLIRDNGPCGDTTVCLAAIAMSTTKISFGPMVIALPRRHPWKVAREAVSLDILSDGRLILGIGLGDPPESYERLGQIGDIKYRARWTDEALRVIELLWRGEETNFRGEYLRVDGVRFTPVPIQKPRIPIWIGGWWPNKGPMRRAAKWDGAIPGKWEQILSPQEAAEIRDFIASNRADSTSFDLAVSGITPHDDHNKAAEIVRPYIEVGVTWWIEDLGPTRFGTSWEIKPEQITEIEARIVAGPPRI</sequence>
<protein>
    <submittedName>
        <fullName evidence="6">Luciferase-like monooxygenase</fullName>
    </submittedName>
</protein>
<keyword evidence="7" id="KW-1185">Reference proteome</keyword>
<evidence type="ECO:0000313" key="6">
    <source>
        <dbReference type="EMBL" id="ACZ42458.1"/>
    </source>
</evidence>
<dbReference type="GO" id="GO:0008726">
    <property type="term" value="F:alkanesulfonate monooxygenase activity"/>
    <property type="evidence" value="ECO:0007669"/>
    <property type="project" value="TreeGrafter"/>
</dbReference>
<dbReference type="GO" id="GO:0046306">
    <property type="term" value="P:alkanesulfonate catabolic process"/>
    <property type="evidence" value="ECO:0007669"/>
    <property type="project" value="TreeGrafter"/>
</dbReference>
<dbReference type="Gene3D" id="3.20.20.30">
    <property type="entry name" value="Luciferase-like domain"/>
    <property type="match status" value="1"/>
</dbReference>
<dbReference type="AlphaFoldDB" id="D1CCE3"/>
<dbReference type="RefSeq" id="WP_012875492.1">
    <property type="nucleotide sequence ID" value="NC_013525.1"/>
</dbReference>
<dbReference type="InterPro" id="IPR036661">
    <property type="entry name" value="Luciferase-like_sf"/>
</dbReference>
<keyword evidence="4 6" id="KW-0503">Monooxygenase</keyword>
<evidence type="ECO:0000256" key="4">
    <source>
        <dbReference type="ARBA" id="ARBA00023033"/>
    </source>
</evidence>
<dbReference type="EMBL" id="CP001825">
    <property type="protein sequence ID" value="ACZ42458.1"/>
    <property type="molecule type" value="Genomic_DNA"/>
</dbReference>
<dbReference type="HOGENOM" id="CLU_027853_7_3_0"/>
<organism evidence="6 7">
    <name type="scientific">Thermobaculum terrenum (strain ATCC BAA-798 / CCMEE 7001 / YNP1)</name>
    <dbReference type="NCBI Taxonomy" id="525904"/>
    <lineage>
        <taxon>Bacteria</taxon>
        <taxon>Bacillati</taxon>
        <taxon>Chloroflexota</taxon>
        <taxon>Chloroflexia</taxon>
        <taxon>Candidatus Thermobaculales</taxon>
        <taxon>Candidatus Thermobaculaceae</taxon>
        <taxon>Thermobaculum</taxon>
    </lineage>
</organism>
<dbReference type="PANTHER" id="PTHR42847">
    <property type="entry name" value="ALKANESULFONATE MONOOXYGENASE"/>
    <property type="match status" value="1"/>
</dbReference>
<evidence type="ECO:0000259" key="5">
    <source>
        <dbReference type="Pfam" id="PF00296"/>
    </source>
</evidence>
<dbReference type="InterPro" id="IPR011251">
    <property type="entry name" value="Luciferase-like_dom"/>
</dbReference>
<reference evidence="7" key="1">
    <citation type="journal article" date="2010" name="Stand. Genomic Sci.">
        <title>Complete genome sequence of 'Thermobaculum terrenum' type strain (YNP1).</title>
        <authorList>
            <person name="Kiss H."/>
            <person name="Cleland D."/>
            <person name="Lapidus A."/>
            <person name="Lucas S."/>
            <person name="Glavina Del Rio T."/>
            <person name="Nolan M."/>
            <person name="Tice H."/>
            <person name="Han C."/>
            <person name="Goodwin L."/>
            <person name="Pitluck S."/>
            <person name="Liolios K."/>
            <person name="Ivanova N."/>
            <person name="Mavromatis K."/>
            <person name="Ovchinnikova G."/>
            <person name="Pati A."/>
            <person name="Chen A."/>
            <person name="Palaniappan K."/>
            <person name="Land M."/>
            <person name="Hauser L."/>
            <person name="Chang Y."/>
            <person name="Jeffries C."/>
            <person name="Lu M."/>
            <person name="Brettin T."/>
            <person name="Detter J."/>
            <person name="Goker M."/>
            <person name="Tindall B."/>
            <person name="Beck B."/>
            <person name="McDermott T."/>
            <person name="Woyke T."/>
            <person name="Bristow J."/>
            <person name="Eisen J."/>
            <person name="Markowitz V."/>
            <person name="Hugenholtz P."/>
            <person name="Kyrpides N."/>
            <person name="Klenk H."/>
            <person name="Cheng J."/>
        </authorList>
    </citation>
    <scope>NUCLEOTIDE SEQUENCE [LARGE SCALE GENOMIC DNA]</scope>
    <source>
        <strain evidence="7">ATCC BAA-798 / YNP1</strain>
    </source>
</reference>
<keyword evidence="3" id="KW-0560">Oxidoreductase</keyword>
<dbReference type="Pfam" id="PF00296">
    <property type="entry name" value="Bac_luciferase"/>
    <property type="match status" value="1"/>
</dbReference>
<proteinExistence type="predicted"/>
<gene>
    <name evidence="6" type="ordered locus">Tter_1552</name>
</gene>
<dbReference type="InterPro" id="IPR050172">
    <property type="entry name" value="SsuD_RutA_monooxygenase"/>
</dbReference>
<accession>D1CCE3</accession>
<name>D1CCE3_THET1</name>
<dbReference type="OrthoDB" id="5175259at2"/>